<evidence type="ECO:0000313" key="2">
    <source>
        <dbReference type="EMBL" id="MFA1611044.1"/>
    </source>
</evidence>
<organism evidence="2 3">
    <name type="scientific">Halobellus rubicundus</name>
    <dbReference type="NCBI Taxonomy" id="2996466"/>
    <lineage>
        <taxon>Archaea</taxon>
        <taxon>Methanobacteriati</taxon>
        <taxon>Methanobacteriota</taxon>
        <taxon>Stenosarchaea group</taxon>
        <taxon>Halobacteria</taxon>
        <taxon>Halobacteriales</taxon>
        <taxon>Haloferacaceae</taxon>
        <taxon>Halobellus</taxon>
    </lineage>
</organism>
<protein>
    <submittedName>
        <fullName evidence="2">Copper transporter</fullName>
    </submittedName>
</protein>
<feature type="coiled-coil region" evidence="1">
    <location>
        <begin position="34"/>
        <end position="110"/>
    </location>
</feature>
<dbReference type="Gene3D" id="1.10.287.1490">
    <property type="match status" value="1"/>
</dbReference>
<sequence>MSFVGRRLNLVLVVVLAVLAVGTVGATVLYQSGVSAVETQNEQLRAQNEQLREDLRSARERIDTLQSRVSELEDRAESLRSTLQTQNETLVQVREERNGYRSDLESLCEQWRQERDTVPEECEDVE</sequence>
<gene>
    <name evidence="2" type="ORF">OS889_08510</name>
</gene>
<dbReference type="Proteomes" id="UP001570511">
    <property type="component" value="Unassembled WGS sequence"/>
</dbReference>
<dbReference type="EMBL" id="JBGNYA010000001">
    <property type="protein sequence ID" value="MFA1611044.1"/>
    <property type="molecule type" value="Genomic_DNA"/>
</dbReference>
<dbReference type="InterPro" id="IPR021522">
    <property type="entry name" value="MctB"/>
</dbReference>
<dbReference type="Pfam" id="PF11382">
    <property type="entry name" value="MctB"/>
    <property type="match status" value="1"/>
</dbReference>
<dbReference type="RefSeq" id="WP_372389031.1">
    <property type="nucleotide sequence ID" value="NZ_JBGNYA010000001.1"/>
</dbReference>
<comment type="caution">
    <text evidence="2">The sequence shown here is derived from an EMBL/GenBank/DDBJ whole genome shotgun (WGS) entry which is preliminary data.</text>
</comment>
<accession>A0ABD5MEI4</accession>
<keyword evidence="1" id="KW-0175">Coiled coil</keyword>
<dbReference type="AlphaFoldDB" id="A0ABD5MEI4"/>
<evidence type="ECO:0000313" key="3">
    <source>
        <dbReference type="Proteomes" id="UP001570511"/>
    </source>
</evidence>
<keyword evidence="3" id="KW-1185">Reference proteome</keyword>
<name>A0ABD5MEI4_9EURY</name>
<proteinExistence type="predicted"/>
<reference evidence="2 3" key="1">
    <citation type="submission" date="2024-08" db="EMBL/GenBank/DDBJ databases">
        <title>Halobellus sp. MBLA0158 whole genome sequence.</title>
        <authorList>
            <person name="Hwang C.Y."/>
            <person name="Cho E.-S."/>
            <person name="Seo M.-J."/>
        </authorList>
    </citation>
    <scope>NUCLEOTIDE SEQUENCE [LARGE SCALE GENOMIC DNA]</scope>
    <source>
        <strain evidence="2 3">MBLA0158</strain>
    </source>
</reference>
<evidence type="ECO:0000256" key="1">
    <source>
        <dbReference type="SAM" id="Coils"/>
    </source>
</evidence>